<proteinExistence type="inferred from homology"/>
<name>A0A834TM24_9FABA</name>
<keyword evidence="8" id="KW-0804">Transcription</keyword>
<keyword evidence="7" id="KW-0010">Activator</keyword>
<dbReference type="CDD" id="cd00202">
    <property type="entry name" value="ZnF_GATA"/>
    <property type="match status" value="1"/>
</dbReference>
<dbReference type="GO" id="GO:0008270">
    <property type="term" value="F:zinc ion binding"/>
    <property type="evidence" value="ECO:0007669"/>
    <property type="project" value="UniProtKB-KW"/>
</dbReference>
<dbReference type="PANTHER" id="PTHR45658:SF134">
    <property type="entry name" value="GATA TYPE ZINC FINGER TRANSCRIPTION FACTOR FAMILY PROTEIN"/>
    <property type="match status" value="1"/>
</dbReference>
<dbReference type="InterPro" id="IPR000679">
    <property type="entry name" value="Znf_GATA"/>
</dbReference>
<evidence type="ECO:0000313" key="12">
    <source>
        <dbReference type="EMBL" id="KAF7823390.1"/>
    </source>
</evidence>
<dbReference type="PROSITE" id="PS00344">
    <property type="entry name" value="GATA_ZN_FINGER_1"/>
    <property type="match status" value="1"/>
</dbReference>
<dbReference type="GO" id="GO:0005634">
    <property type="term" value="C:nucleus"/>
    <property type="evidence" value="ECO:0007669"/>
    <property type="project" value="TreeGrafter"/>
</dbReference>
<dbReference type="PANTHER" id="PTHR45658">
    <property type="entry name" value="GATA TRANSCRIPTION FACTOR"/>
    <property type="match status" value="1"/>
</dbReference>
<protein>
    <submittedName>
        <fullName evidence="12">GATA transcription factor 11 isoform X2</fullName>
    </submittedName>
</protein>
<keyword evidence="6" id="KW-0238">DNA-binding</keyword>
<evidence type="ECO:0000256" key="4">
    <source>
        <dbReference type="ARBA" id="ARBA00022833"/>
    </source>
</evidence>
<comment type="similarity">
    <text evidence="1">Belongs to the type IV zinc-finger family. Class A subfamily.</text>
</comment>
<evidence type="ECO:0000256" key="3">
    <source>
        <dbReference type="ARBA" id="ARBA00022771"/>
    </source>
</evidence>
<keyword evidence="9" id="KW-0539">Nucleus</keyword>
<dbReference type="OrthoDB" id="2162994at2759"/>
<keyword evidence="13" id="KW-1185">Reference proteome</keyword>
<evidence type="ECO:0000259" key="11">
    <source>
        <dbReference type="PROSITE" id="PS50114"/>
    </source>
</evidence>
<keyword evidence="3 10" id="KW-0863">Zinc-finger</keyword>
<evidence type="ECO:0000256" key="8">
    <source>
        <dbReference type="ARBA" id="ARBA00023163"/>
    </source>
</evidence>
<organism evidence="12 13">
    <name type="scientific">Senna tora</name>
    <dbReference type="NCBI Taxonomy" id="362788"/>
    <lineage>
        <taxon>Eukaryota</taxon>
        <taxon>Viridiplantae</taxon>
        <taxon>Streptophyta</taxon>
        <taxon>Embryophyta</taxon>
        <taxon>Tracheophyta</taxon>
        <taxon>Spermatophyta</taxon>
        <taxon>Magnoliopsida</taxon>
        <taxon>eudicotyledons</taxon>
        <taxon>Gunneridae</taxon>
        <taxon>Pentapetalae</taxon>
        <taxon>rosids</taxon>
        <taxon>fabids</taxon>
        <taxon>Fabales</taxon>
        <taxon>Fabaceae</taxon>
        <taxon>Caesalpinioideae</taxon>
        <taxon>Cassia clade</taxon>
        <taxon>Senna</taxon>
    </lineage>
</organism>
<evidence type="ECO:0000256" key="1">
    <source>
        <dbReference type="ARBA" id="ARBA00005694"/>
    </source>
</evidence>
<reference evidence="12" key="1">
    <citation type="submission" date="2020-09" db="EMBL/GenBank/DDBJ databases">
        <title>Genome-Enabled Discovery of Anthraquinone Biosynthesis in Senna tora.</title>
        <authorList>
            <person name="Kang S.-H."/>
            <person name="Pandey R.P."/>
            <person name="Lee C.-M."/>
            <person name="Sim J.-S."/>
            <person name="Jeong J.-T."/>
            <person name="Choi B.-S."/>
            <person name="Jung M."/>
            <person name="Ginzburg D."/>
            <person name="Zhao K."/>
            <person name="Won S.Y."/>
            <person name="Oh T.-J."/>
            <person name="Yu Y."/>
            <person name="Kim N.-H."/>
            <person name="Lee O.R."/>
            <person name="Lee T.-H."/>
            <person name="Bashyal P."/>
            <person name="Kim T.-S."/>
            <person name="Lee W.-H."/>
            <person name="Kawkins C."/>
            <person name="Kim C.-K."/>
            <person name="Kim J.S."/>
            <person name="Ahn B.O."/>
            <person name="Rhee S.Y."/>
            <person name="Sohng J.K."/>
        </authorList>
    </citation>
    <scope>NUCLEOTIDE SEQUENCE</scope>
    <source>
        <tissue evidence="12">Leaf</tissue>
    </source>
</reference>
<dbReference type="AlphaFoldDB" id="A0A834TM24"/>
<dbReference type="EMBL" id="JAAIUW010000007">
    <property type="protein sequence ID" value="KAF7823390.1"/>
    <property type="molecule type" value="Genomic_DNA"/>
</dbReference>
<evidence type="ECO:0000256" key="7">
    <source>
        <dbReference type="ARBA" id="ARBA00023159"/>
    </source>
</evidence>
<dbReference type="InterPro" id="IPR013088">
    <property type="entry name" value="Znf_NHR/GATA"/>
</dbReference>
<gene>
    <name evidence="12" type="ORF">G2W53_021534</name>
</gene>
<evidence type="ECO:0000313" key="13">
    <source>
        <dbReference type="Proteomes" id="UP000634136"/>
    </source>
</evidence>
<dbReference type="SUPFAM" id="SSF57716">
    <property type="entry name" value="Glucocorticoid receptor-like (DNA-binding domain)"/>
    <property type="match status" value="1"/>
</dbReference>
<keyword evidence="2" id="KW-0479">Metal-binding</keyword>
<evidence type="ECO:0000256" key="9">
    <source>
        <dbReference type="ARBA" id="ARBA00023242"/>
    </source>
</evidence>
<evidence type="ECO:0000256" key="2">
    <source>
        <dbReference type="ARBA" id="ARBA00022723"/>
    </source>
</evidence>
<dbReference type="FunFam" id="3.30.50.10:FF:000018">
    <property type="entry name" value="GATA transcription factor"/>
    <property type="match status" value="1"/>
</dbReference>
<dbReference type="GO" id="GO:0030154">
    <property type="term" value="P:cell differentiation"/>
    <property type="evidence" value="ECO:0007669"/>
    <property type="project" value="TreeGrafter"/>
</dbReference>
<dbReference type="Pfam" id="PF00320">
    <property type="entry name" value="GATA"/>
    <property type="match status" value="1"/>
</dbReference>
<dbReference type="Proteomes" id="UP000634136">
    <property type="component" value="Unassembled WGS sequence"/>
</dbReference>
<evidence type="ECO:0000256" key="6">
    <source>
        <dbReference type="ARBA" id="ARBA00023125"/>
    </source>
</evidence>
<keyword evidence="4" id="KW-0862">Zinc</keyword>
<dbReference type="InterPro" id="IPR051140">
    <property type="entry name" value="GATA_TF"/>
</dbReference>
<accession>A0A834TM24</accession>
<dbReference type="GO" id="GO:0006355">
    <property type="term" value="P:regulation of DNA-templated transcription"/>
    <property type="evidence" value="ECO:0007669"/>
    <property type="project" value="InterPro"/>
</dbReference>
<dbReference type="PROSITE" id="PS50114">
    <property type="entry name" value="GATA_ZN_FINGER_2"/>
    <property type="match status" value="1"/>
</dbReference>
<dbReference type="GO" id="GO:0043565">
    <property type="term" value="F:sequence-specific DNA binding"/>
    <property type="evidence" value="ECO:0007669"/>
    <property type="project" value="InterPro"/>
</dbReference>
<keyword evidence="5" id="KW-0805">Transcription regulation</keyword>
<evidence type="ECO:0000256" key="5">
    <source>
        <dbReference type="ARBA" id="ARBA00023015"/>
    </source>
</evidence>
<dbReference type="Gene3D" id="3.30.50.10">
    <property type="entry name" value="Erythroid Transcription Factor GATA-1, subunit A"/>
    <property type="match status" value="1"/>
</dbReference>
<comment type="caution">
    <text evidence="12">The sequence shown here is derived from an EMBL/GenBank/DDBJ whole genome shotgun (WGS) entry which is preliminary data.</text>
</comment>
<feature type="domain" description="GATA-type" evidence="11">
    <location>
        <begin position="219"/>
        <end position="255"/>
    </location>
</feature>
<sequence>MKDPWILDKNFNGLSDEIFDDVIKFFDFPLEDVETNLAEEEDWDAQFKRIEEPSFDVFSVSSSELCGKTQNGNSKLGRTFSASCNEVYPIKQEAETAEPNVSFNKKDLLHFQTYSPVSVFESSSSSCGENSNFDLPVIPAKRARGRRRRLSSFSPLLSIPFISTSPPPPYQKSHTDSDMETHLKAGKLLNRMKKERKKDVLLLSGDTDTNMNKSSGEDLGAPRKCMHCEVTKTPQWREGPMGPKTLCNACGVRYRSGRLFPEYRPAASPTFVPSLHSNSHRRVIEMRKRGGIQKTLGRGSILAFASNLPANSLG</sequence>
<dbReference type="SMART" id="SM00401">
    <property type="entry name" value="ZnF_GATA"/>
    <property type="match status" value="1"/>
</dbReference>
<evidence type="ECO:0000256" key="10">
    <source>
        <dbReference type="PROSITE-ProRule" id="PRU00094"/>
    </source>
</evidence>